<protein>
    <recommendedName>
        <fullName evidence="7">Dynamitin</fullName>
    </recommendedName>
</protein>
<feature type="compositionally biased region" description="Basic residues" evidence="4">
    <location>
        <begin position="75"/>
        <end position="87"/>
    </location>
</feature>
<gene>
    <name evidence="5" type="ORF">C8Q71DRAFT_784366</name>
</gene>
<sequence length="439" mass="47911">MAMSAKYANLPDIDTAPDVYETEDAFPSSHDTKGDSSDEEIALSARPTVRGRNGEVVGREELDGTHLSPEEASRKFRKAEKKHHRPRIQYVYPPSPTSDTSPPSTPSVTPSLPLSHRLRLLQAELSTLETELADPSNPLLQKEREAGHDPGELIRGMVDVKSRLDKISKVKEGKGKLVSVVLGEESADEQDGARAGIKEGKDTGKRTPYDHVVPPSTGSRTPDVKDIVDMDRRVGELEKVVGASSTALDELSPLPPPLLPMLTRLNAQLTLLTQPRHVDSISRRLKLLLSDLERVSSASAHPHGSQRRQSSHHAPTPASPHPAAASGSAPTIPAALYDQLTPILTRLAPLLPHIPHVLTRLRTLSALHTSAAGFQSTLESLEEEQKKVRAALEELERAVNGVESSIKENEEVIKKNVKELDDRVEDVGRRVDELRVSKG</sequence>
<name>A0ABQ8K216_9APHY</name>
<dbReference type="EMBL" id="JADCUA010000029">
    <property type="protein sequence ID" value="KAH9830747.1"/>
    <property type="molecule type" value="Genomic_DNA"/>
</dbReference>
<evidence type="ECO:0000313" key="6">
    <source>
        <dbReference type="Proteomes" id="UP000814176"/>
    </source>
</evidence>
<keyword evidence="6" id="KW-1185">Reference proteome</keyword>
<reference evidence="5 6" key="1">
    <citation type="journal article" date="2021" name="Environ. Microbiol.">
        <title>Gene family expansions and transcriptome signatures uncover fungal adaptations to wood decay.</title>
        <authorList>
            <person name="Hage H."/>
            <person name="Miyauchi S."/>
            <person name="Viragh M."/>
            <person name="Drula E."/>
            <person name="Min B."/>
            <person name="Chaduli D."/>
            <person name="Navarro D."/>
            <person name="Favel A."/>
            <person name="Norest M."/>
            <person name="Lesage-Meessen L."/>
            <person name="Balint B."/>
            <person name="Merenyi Z."/>
            <person name="de Eugenio L."/>
            <person name="Morin E."/>
            <person name="Martinez A.T."/>
            <person name="Baldrian P."/>
            <person name="Stursova M."/>
            <person name="Martinez M.J."/>
            <person name="Novotny C."/>
            <person name="Magnuson J.K."/>
            <person name="Spatafora J.W."/>
            <person name="Maurice S."/>
            <person name="Pangilinan J."/>
            <person name="Andreopoulos W."/>
            <person name="LaButti K."/>
            <person name="Hundley H."/>
            <person name="Na H."/>
            <person name="Kuo A."/>
            <person name="Barry K."/>
            <person name="Lipzen A."/>
            <person name="Henrissat B."/>
            <person name="Riley R."/>
            <person name="Ahrendt S."/>
            <person name="Nagy L.G."/>
            <person name="Grigoriev I.V."/>
            <person name="Martin F."/>
            <person name="Rosso M.N."/>
        </authorList>
    </citation>
    <scope>NUCLEOTIDE SEQUENCE [LARGE SCALE GENOMIC DNA]</scope>
    <source>
        <strain evidence="5 6">CIRM-BRFM 1785</strain>
    </source>
</reference>
<organism evidence="5 6">
    <name type="scientific">Rhodofomes roseus</name>
    <dbReference type="NCBI Taxonomy" id="34475"/>
    <lineage>
        <taxon>Eukaryota</taxon>
        <taxon>Fungi</taxon>
        <taxon>Dikarya</taxon>
        <taxon>Basidiomycota</taxon>
        <taxon>Agaricomycotina</taxon>
        <taxon>Agaricomycetes</taxon>
        <taxon>Polyporales</taxon>
        <taxon>Rhodofomes</taxon>
    </lineage>
</organism>
<feature type="coiled-coil region" evidence="3">
    <location>
        <begin position="371"/>
        <end position="437"/>
    </location>
</feature>
<accession>A0ABQ8K216</accession>
<evidence type="ECO:0000256" key="4">
    <source>
        <dbReference type="SAM" id="MobiDB-lite"/>
    </source>
</evidence>
<evidence type="ECO:0000313" key="5">
    <source>
        <dbReference type="EMBL" id="KAH9830747.1"/>
    </source>
</evidence>
<dbReference type="Pfam" id="PF04912">
    <property type="entry name" value="Dynamitin"/>
    <property type="match status" value="1"/>
</dbReference>
<feature type="region of interest" description="Disordered" evidence="4">
    <location>
        <begin position="189"/>
        <end position="224"/>
    </location>
</feature>
<feature type="region of interest" description="Disordered" evidence="4">
    <location>
        <begin position="1"/>
        <end position="115"/>
    </location>
</feature>
<dbReference type="GeneID" id="72005761"/>
<keyword evidence="2" id="KW-0963">Cytoplasm</keyword>
<feature type="compositionally biased region" description="Basic and acidic residues" evidence="4">
    <location>
        <begin position="141"/>
        <end position="153"/>
    </location>
</feature>
<feature type="region of interest" description="Disordered" evidence="4">
    <location>
        <begin position="129"/>
        <end position="153"/>
    </location>
</feature>
<evidence type="ECO:0000256" key="1">
    <source>
        <dbReference type="ARBA" id="ARBA00004496"/>
    </source>
</evidence>
<evidence type="ECO:0000256" key="2">
    <source>
        <dbReference type="ARBA" id="ARBA00022490"/>
    </source>
</evidence>
<feature type="compositionally biased region" description="Basic and acidic residues" evidence="4">
    <location>
        <begin position="196"/>
        <end position="209"/>
    </location>
</feature>
<dbReference type="PANTHER" id="PTHR15346">
    <property type="entry name" value="DYNACTIN SUBUNIT"/>
    <property type="match status" value="1"/>
</dbReference>
<evidence type="ECO:0000256" key="3">
    <source>
        <dbReference type="SAM" id="Coils"/>
    </source>
</evidence>
<feature type="compositionally biased region" description="Low complexity" evidence="4">
    <location>
        <begin position="312"/>
        <end position="329"/>
    </location>
</feature>
<comment type="caution">
    <text evidence="5">The sequence shown here is derived from an EMBL/GenBank/DDBJ whole genome shotgun (WGS) entry which is preliminary data.</text>
</comment>
<dbReference type="InterPro" id="IPR028133">
    <property type="entry name" value="Dynamitin"/>
</dbReference>
<evidence type="ECO:0008006" key="7">
    <source>
        <dbReference type="Google" id="ProtNLM"/>
    </source>
</evidence>
<feature type="region of interest" description="Disordered" evidence="4">
    <location>
        <begin position="296"/>
        <end position="329"/>
    </location>
</feature>
<dbReference type="RefSeq" id="XP_047774008.1">
    <property type="nucleotide sequence ID" value="XM_047925029.1"/>
</dbReference>
<dbReference type="Proteomes" id="UP000814176">
    <property type="component" value="Unassembled WGS sequence"/>
</dbReference>
<comment type="subcellular location">
    <subcellularLocation>
        <location evidence="1">Cytoplasm</location>
    </subcellularLocation>
</comment>
<proteinExistence type="predicted"/>
<feature type="compositionally biased region" description="Basic and acidic residues" evidence="4">
    <location>
        <begin position="57"/>
        <end position="74"/>
    </location>
</feature>
<keyword evidence="3" id="KW-0175">Coiled coil</keyword>
<feature type="compositionally biased region" description="Low complexity" evidence="4">
    <location>
        <begin position="97"/>
        <end position="115"/>
    </location>
</feature>